<gene>
    <name evidence="1" type="ORF">Pfra01_000616800</name>
</gene>
<name>A0A9W6UA92_9STRA</name>
<sequence length="165" mass="18330">MGCISTQLASSHALAVPLKEFVIKDLEQVSKFVEMRVACDEDNGYDLDQTVKILERLRDHGMEQARGVRTPIDPEWNEVRGGGMEKLPVAGGDDVVTVKRFQSLSLRTCRCGYARNLFLPTSYATTGTNGPPVAAYTKPSSIPELFDHRARRPVPSEPRLRSPFP</sequence>
<evidence type="ECO:0000313" key="2">
    <source>
        <dbReference type="Proteomes" id="UP001165121"/>
    </source>
</evidence>
<proteinExistence type="predicted"/>
<reference evidence="1" key="1">
    <citation type="submission" date="2023-04" db="EMBL/GenBank/DDBJ databases">
        <title>Phytophthora fragariaefolia NBRC 109709.</title>
        <authorList>
            <person name="Ichikawa N."/>
            <person name="Sato H."/>
            <person name="Tonouchi N."/>
        </authorList>
    </citation>
    <scope>NUCLEOTIDE SEQUENCE</scope>
    <source>
        <strain evidence="1">NBRC 109709</strain>
    </source>
</reference>
<comment type="caution">
    <text evidence="1">The sequence shown here is derived from an EMBL/GenBank/DDBJ whole genome shotgun (WGS) entry which is preliminary data.</text>
</comment>
<organism evidence="1 2">
    <name type="scientific">Phytophthora fragariaefolia</name>
    <dbReference type="NCBI Taxonomy" id="1490495"/>
    <lineage>
        <taxon>Eukaryota</taxon>
        <taxon>Sar</taxon>
        <taxon>Stramenopiles</taxon>
        <taxon>Oomycota</taxon>
        <taxon>Peronosporomycetes</taxon>
        <taxon>Peronosporales</taxon>
        <taxon>Peronosporaceae</taxon>
        <taxon>Phytophthora</taxon>
    </lineage>
</organism>
<evidence type="ECO:0000313" key="1">
    <source>
        <dbReference type="EMBL" id="GMF29116.1"/>
    </source>
</evidence>
<dbReference type="AlphaFoldDB" id="A0A9W6UA92"/>
<protein>
    <submittedName>
        <fullName evidence="1">Unnamed protein product</fullName>
    </submittedName>
</protein>
<dbReference type="OrthoDB" id="414945at2759"/>
<keyword evidence="2" id="KW-1185">Reference proteome</keyword>
<accession>A0A9W6UA92</accession>
<dbReference type="Proteomes" id="UP001165121">
    <property type="component" value="Unassembled WGS sequence"/>
</dbReference>
<dbReference type="EMBL" id="BSXT01000516">
    <property type="protein sequence ID" value="GMF29116.1"/>
    <property type="molecule type" value="Genomic_DNA"/>
</dbReference>